<protein>
    <submittedName>
        <fullName evidence="2">HTH DNA binding protein</fullName>
    </submittedName>
</protein>
<evidence type="ECO:0000313" key="3">
    <source>
        <dbReference type="Proteomes" id="UP000231419"/>
    </source>
</evidence>
<sequence>MSNIYFTGAGGTGKTTLRDLLAPKLGLKTVESVSRSSPFTPGTAEHQDYVSGRIYDDAVEKDGYLLDRTPFDVVAYDYAYDVGNKARDRWLANFFVTKKRPLIFYFPIYWQAEEDGFRPTDQKLLDAVDETIKIQLDFFRLDYYTVPNETPERRLELALEFLEKRKQNARILI</sequence>
<accession>A0A2D1A455</accession>
<organism evidence="2 3">
    <name type="scientific">Rhodococcus phage Trina</name>
    <dbReference type="NCBI Taxonomy" id="2027905"/>
    <lineage>
        <taxon>Viruses</taxon>
        <taxon>Duplodnaviria</taxon>
        <taxon>Heunggongvirae</taxon>
        <taxon>Uroviricota</taxon>
        <taxon>Caudoviricetes</taxon>
        <taxon>Trinavirus</taxon>
        <taxon>Trinavirus trina</taxon>
    </lineage>
</organism>
<dbReference type="OrthoDB" id="10643at10239"/>
<dbReference type="Proteomes" id="UP000231419">
    <property type="component" value="Segment"/>
</dbReference>
<dbReference type="InterPro" id="IPR038727">
    <property type="entry name" value="NadR/Ttd14_AAA_dom"/>
</dbReference>
<dbReference type="InterPro" id="IPR027417">
    <property type="entry name" value="P-loop_NTPase"/>
</dbReference>
<evidence type="ECO:0000313" key="2">
    <source>
        <dbReference type="EMBL" id="ASZ74926.1"/>
    </source>
</evidence>
<dbReference type="Pfam" id="PF13521">
    <property type="entry name" value="AAA_28"/>
    <property type="match status" value="1"/>
</dbReference>
<reference evidence="3" key="1">
    <citation type="submission" date="2017-08" db="EMBL/GenBank/DDBJ databases">
        <authorList>
            <person name="de Groot N.N."/>
        </authorList>
    </citation>
    <scope>NUCLEOTIDE SEQUENCE [LARGE SCALE GENOMIC DNA]</scope>
</reference>
<proteinExistence type="predicted"/>
<keyword evidence="3" id="KW-1185">Reference proteome</keyword>
<dbReference type="EMBL" id="MF668286">
    <property type="protein sequence ID" value="ASZ74926.1"/>
    <property type="molecule type" value="Genomic_DNA"/>
</dbReference>
<name>A0A2D1A455_9CAUD</name>
<evidence type="ECO:0000259" key="1">
    <source>
        <dbReference type="Pfam" id="PF13521"/>
    </source>
</evidence>
<feature type="domain" description="NadR/Ttd14 AAA" evidence="1">
    <location>
        <begin position="4"/>
        <end position="154"/>
    </location>
</feature>
<gene>
    <name evidence="2" type="ORF">SEA_TRINA_112</name>
</gene>
<dbReference type="SUPFAM" id="SSF52540">
    <property type="entry name" value="P-loop containing nucleoside triphosphate hydrolases"/>
    <property type="match status" value="1"/>
</dbReference>
<dbReference type="Gene3D" id="3.40.50.300">
    <property type="entry name" value="P-loop containing nucleotide triphosphate hydrolases"/>
    <property type="match status" value="1"/>
</dbReference>